<gene>
    <name evidence="1" type="ORF">VFH_I247600</name>
</gene>
<name>A0AAV0YM33_VICFA</name>
<evidence type="ECO:0000313" key="1">
    <source>
        <dbReference type="EMBL" id="CAI8586298.1"/>
    </source>
</evidence>
<evidence type="ECO:0000313" key="2">
    <source>
        <dbReference type="Proteomes" id="UP001157006"/>
    </source>
</evidence>
<dbReference type="EMBL" id="OX451736">
    <property type="protein sequence ID" value="CAI8586298.1"/>
    <property type="molecule type" value="Genomic_DNA"/>
</dbReference>
<dbReference type="AlphaFoldDB" id="A0AAV0YM33"/>
<reference evidence="1 2" key="1">
    <citation type="submission" date="2023-01" db="EMBL/GenBank/DDBJ databases">
        <authorList>
            <person name="Kreplak J."/>
        </authorList>
    </citation>
    <scope>NUCLEOTIDE SEQUENCE [LARGE SCALE GENOMIC DNA]</scope>
</reference>
<protein>
    <submittedName>
        <fullName evidence="1">Uncharacterized protein</fullName>
    </submittedName>
</protein>
<proteinExistence type="predicted"/>
<accession>A0AAV0YM33</accession>
<dbReference type="Proteomes" id="UP001157006">
    <property type="component" value="Chromosome 1L"/>
</dbReference>
<organism evidence="1 2">
    <name type="scientific">Vicia faba</name>
    <name type="common">Broad bean</name>
    <name type="synonym">Faba vulgaris</name>
    <dbReference type="NCBI Taxonomy" id="3906"/>
    <lineage>
        <taxon>Eukaryota</taxon>
        <taxon>Viridiplantae</taxon>
        <taxon>Streptophyta</taxon>
        <taxon>Embryophyta</taxon>
        <taxon>Tracheophyta</taxon>
        <taxon>Spermatophyta</taxon>
        <taxon>Magnoliopsida</taxon>
        <taxon>eudicotyledons</taxon>
        <taxon>Gunneridae</taxon>
        <taxon>Pentapetalae</taxon>
        <taxon>rosids</taxon>
        <taxon>fabids</taxon>
        <taxon>Fabales</taxon>
        <taxon>Fabaceae</taxon>
        <taxon>Papilionoideae</taxon>
        <taxon>50 kb inversion clade</taxon>
        <taxon>NPAAA clade</taxon>
        <taxon>Hologalegina</taxon>
        <taxon>IRL clade</taxon>
        <taxon>Fabeae</taxon>
        <taxon>Vicia</taxon>
    </lineage>
</organism>
<keyword evidence="2" id="KW-1185">Reference proteome</keyword>
<sequence length="112" mass="12620">MKCKCFIKEESDLIDAIEESDFIITSDNDDATNDESDSIVISDDDAIKEEIDSIVTSDVEEATKEAKPDVVSLSFLEKDDSFLSPWSWNPDNDFSNDNASTKEKKYIVFFSS</sequence>